<proteinExistence type="predicted"/>
<organism evidence="2 3">
    <name type="scientific">Fontibacillus phaseoli</name>
    <dbReference type="NCBI Taxonomy" id="1416533"/>
    <lineage>
        <taxon>Bacteria</taxon>
        <taxon>Bacillati</taxon>
        <taxon>Bacillota</taxon>
        <taxon>Bacilli</taxon>
        <taxon>Bacillales</taxon>
        <taxon>Paenibacillaceae</taxon>
        <taxon>Fontibacillus</taxon>
    </lineage>
</organism>
<reference evidence="2 3" key="1">
    <citation type="submission" date="2018-07" db="EMBL/GenBank/DDBJ databases">
        <title>Genomic Encyclopedia of Type Strains, Phase III (KMG-III): the genomes of soil and plant-associated and newly described type strains.</title>
        <authorList>
            <person name="Whitman W."/>
        </authorList>
    </citation>
    <scope>NUCLEOTIDE SEQUENCE [LARGE SCALE GENOMIC DNA]</scope>
    <source>
        <strain evidence="2 3">CECT 8333</strain>
    </source>
</reference>
<feature type="transmembrane region" description="Helical" evidence="1">
    <location>
        <begin position="7"/>
        <end position="28"/>
    </location>
</feature>
<keyword evidence="1" id="KW-0472">Membrane</keyword>
<dbReference type="RefSeq" id="WP_114496846.1">
    <property type="nucleotide sequence ID" value="NZ_QPJW01000004.1"/>
</dbReference>
<protein>
    <submittedName>
        <fullName evidence="2">Uncharacterized protein</fullName>
    </submittedName>
</protein>
<evidence type="ECO:0000313" key="2">
    <source>
        <dbReference type="EMBL" id="RCX19576.1"/>
    </source>
</evidence>
<evidence type="ECO:0000313" key="3">
    <source>
        <dbReference type="Proteomes" id="UP000253090"/>
    </source>
</evidence>
<keyword evidence="1" id="KW-1133">Transmembrane helix</keyword>
<dbReference type="AlphaFoldDB" id="A0A369BG80"/>
<comment type="caution">
    <text evidence="2">The sequence shown here is derived from an EMBL/GenBank/DDBJ whole genome shotgun (WGS) entry which is preliminary data.</text>
</comment>
<dbReference type="EMBL" id="QPJW01000004">
    <property type="protein sequence ID" value="RCX19576.1"/>
    <property type="molecule type" value="Genomic_DNA"/>
</dbReference>
<sequence>MKISVRTITASLVAVFLAFFMVLSLPILSSLPETPENMEREAYKIEETTRKQNVTLRLNSSHQGKLFIDRDPLPILAATMSAILLLATPRISFRPFFYLFIKRILLMPIKFTSMFVA</sequence>
<evidence type="ECO:0000256" key="1">
    <source>
        <dbReference type="SAM" id="Phobius"/>
    </source>
</evidence>
<keyword evidence="3" id="KW-1185">Reference proteome</keyword>
<feature type="transmembrane region" description="Helical" evidence="1">
    <location>
        <begin position="75"/>
        <end position="101"/>
    </location>
</feature>
<accession>A0A369BG80</accession>
<name>A0A369BG80_9BACL</name>
<gene>
    <name evidence="2" type="ORF">DFP94_10427</name>
</gene>
<dbReference type="OrthoDB" id="2627773at2"/>
<dbReference type="Proteomes" id="UP000253090">
    <property type="component" value="Unassembled WGS sequence"/>
</dbReference>
<keyword evidence="1" id="KW-0812">Transmembrane</keyword>